<evidence type="ECO:0000256" key="1">
    <source>
        <dbReference type="SAM" id="MobiDB-lite"/>
    </source>
</evidence>
<dbReference type="Proteomes" id="UP001201812">
    <property type="component" value="Unassembled WGS sequence"/>
</dbReference>
<reference evidence="2" key="1">
    <citation type="submission" date="2022-01" db="EMBL/GenBank/DDBJ databases">
        <title>Genome Sequence Resource for Two Populations of Ditylenchus destructor, the Migratory Endoparasitic Phytonematode.</title>
        <authorList>
            <person name="Zhang H."/>
            <person name="Lin R."/>
            <person name="Xie B."/>
        </authorList>
    </citation>
    <scope>NUCLEOTIDE SEQUENCE</scope>
    <source>
        <strain evidence="2">BazhouSP</strain>
    </source>
</reference>
<sequence length="236" mass="27568">MSSGLISPSCMVRCLKFLCHSFCLPESYHLTSHSPLEVVRHARYRHIVNILFEMPRVKQLGKRAQSKEDRLRERRERALERNQLDLVKEKQEREELYLDEGASESGTSNDDTDTEEFFISGNRVEQKPEKDTSKGSDQLSDQEGEQEEELEEDDEIDDEEDYEDFNIPDDIEDEEDDDIDELVDGLDLPEDIDEAVDNPESEDESPQEVSSKRPADWQENEKRVNRAHAEKWSKIY</sequence>
<feature type="region of interest" description="Disordered" evidence="1">
    <location>
        <begin position="95"/>
        <end position="114"/>
    </location>
</feature>
<comment type="caution">
    <text evidence="2">The sequence shown here is derived from an EMBL/GenBank/DDBJ whole genome shotgun (WGS) entry which is preliminary data.</text>
</comment>
<feature type="compositionally biased region" description="Acidic residues" evidence="1">
    <location>
        <begin position="140"/>
        <end position="206"/>
    </location>
</feature>
<gene>
    <name evidence="2" type="ORF">DdX_00022</name>
</gene>
<feature type="compositionally biased region" description="Basic and acidic residues" evidence="1">
    <location>
        <begin position="210"/>
        <end position="236"/>
    </location>
</feature>
<dbReference type="EMBL" id="JAKKPZ010000001">
    <property type="protein sequence ID" value="KAI1727884.1"/>
    <property type="molecule type" value="Genomic_DNA"/>
</dbReference>
<evidence type="ECO:0000313" key="2">
    <source>
        <dbReference type="EMBL" id="KAI1727884.1"/>
    </source>
</evidence>
<evidence type="ECO:0000313" key="3">
    <source>
        <dbReference type="Proteomes" id="UP001201812"/>
    </source>
</evidence>
<feature type="region of interest" description="Disordered" evidence="1">
    <location>
        <begin position="119"/>
        <end position="236"/>
    </location>
</feature>
<dbReference type="AlphaFoldDB" id="A0AAD4NJU6"/>
<proteinExistence type="predicted"/>
<organism evidence="2 3">
    <name type="scientific">Ditylenchus destructor</name>
    <dbReference type="NCBI Taxonomy" id="166010"/>
    <lineage>
        <taxon>Eukaryota</taxon>
        <taxon>Metazoa</taxon>
        <taxon>Ecdysozoa</taxon>
        <taxon>Nematoda</taxon>
        <taxon>Chromadorea</taxon>
        <taxon>Rhabditida</taxon>
        <taxon>Tylenchina</taxon>
        <taxon>Tylenchomorpha</taxon>
        <taxon>Sphaerularioidea</taxon>
        <taxon>Anguinidae</taxon>
        <taxon>Anguininae</taxon>
        <taxon>Ditylenchus</taxon>
    </lineage>
</organism>
<protein>
    <submittedName>
        <fullName evidence="2">Uncharacterized protein</fullName>
    </submittedName>
</protein>
<accession>A0AAD4NJU6</accession>
<keyword evidence="3" id="KW-1185">Reference proteome</keyword>
<name>A0AAD4NJU6_9BILA</name>
<feature type="compositionally biased region" description="Basic and acidic residues" evidence="1">
    <location>
        <begin position="124"/>
        <end position="134"/>
    </location>
</feature>